<protein>
    <recommendedName>
        <fullName evidence="4">DUF4139 domain-containing protein</fullName>
    </recommendedName>
</protein>
<keyword evidence="1" id="KW-0732">Signal</keyword>
<evidence type="ECO:0000313" key="3">
    <source>
        <dbReference type="Proteomes" id="UP000078070"/>
    </source>
</evidence>
<dbReference type="RefSeq" id="WP_067385100.1">
    <property type="nucleotide sequence ID" value="NZ_CP015839.1"/>
</dbReference>
<reference evidence="3" key="1">
    <citation type="submission" date="2016-05" db="EMBL/GenBank/DDBJ databases">
        <authorList>
            <person name="Baek K."/>
            <person name="Yang S.-J."/>
        </authorList>
    </citation>
    <scope>NUCLEOTIDE SEQUENCE [LARGE SCALE GENOMIC DNA]</scope>
    <source>
        <strain evidence="3">ST58-10</strain>
    </source>
</reference>
<evidence type="ECO:0008006" key="4">
    <source>
        <dbReference type="Google" id="ProtNLM"/>
    </source>
</evidence>
<dbReference type="KEGG" id="mars:A8C75_16880"/>
<proteinExistence type="predicted"/>
<sequence length="465" mass="50996">MKARYSAPVALLMTLSTQLYAATPSPLSIDASAQKGVTLTVYTQNLGLVRDSRALPALAPGQAVIIQDVSRQMQTETLSIKGAGQILEQNLNTNLLSHQSLLQYYLGQELQLARRNPASGDESITPVTLLSIEGDRALVRRDSQIESIPLNTDWRFIFPSLPAHLSSKPSLEFRSQGTDSPAEGTFSYLTGGLSWQMDYVMTLNKGGSQMSLEGLATLHNSSGVDFENAHFQLMAGTLNQPAPESYRKANLAMASMAADSGAAPAAFEDYQLYTLPNSTSLLDQQQKQLPLVSTAALPVTREYRHEFLAMPHPDNQRHRSAPQSWLSFQNGDTTPLPGGAVRTFAPDEDGRLQFIGGSQIDHTATGQTVELMLGEAFDLSVERQQTLLSKEYDSYLAEYEVLVRNSSSDAKQLNLAVNFTQPWTLEHASQPMGESLGGRAHWTLDIPAKDKTMLRFRVKLKNPTP</sequence>
<feature type="signal peptide" evidence="1">
    <location>
        <begin position="1"/>
        <end position="21"/>
    </location>
</feature>
<gene>
    <name evidence="2" type="ORF">A8C75_16880</name>
</gene>
<dbReference type="PANTHER" id="PTHR38075:SF1">
    <property type="entry name" value="DUF4139 DOMAIN-CONTAINING PROTEIN"/>
    <property type="match status" value="1"/>
</dbReference>
<keyword evidence="3" id="KW-1185">Reference proteome</keyword>
<dbReference type="PANTHER" id="PTHR38075">
    <property type="entry name" value="DUF4139 DOMAIN-CONTAINING PROTEIN"/>
    <property type="match status" value="1"/>
</dbReference>
<dbReference type="STRING" id="1821621.A8C75_16880"/>
<dbReference type="Proteomes" id="UP000078070">
    <property type="component" value="Chromosome"/>
</dbReference>
<organism evidence="2 3">
    <name type="scientific">Marinobacterium aestuarii</name>
    <dbReference type="NCBI Taxonomy" id="1821621"/>
    <lineage>
        <taxon>Bacteria</taxon>
        <taxon>Pseudomonadati</taxon>
        <taxon>Pseudomonadota</taxon>
        <taxon>Gammaproteobacteria</taxon>
        <taxon>Oceanospirillales</taxon>
        <taxon>Oceanospirillaceae</taxon>
        <taxon>Marinobacterium</taxon>
    </lineage>
</organism>
<dbReference type="OrthoDB" id="9808067at2"/>
<reference evidence="2 3" key="2">
    <citation type="journal article" date="2018" name="Int. J. Syst. Evol. Microbiol.">
        <title>Marinobacterium aestuarii sp. nov., a benzene-degrading marine bacterium isolated from estuary sediment.</title>
        <authorList>
            <person name="Bae S.S."/>
            <person name="Jung J."/>
            <person name="Chung D."/>
            <person name="Baek K."/>
        </authorList>
    </citation>
    <scope>NUCLEOTIDE SEQUENCE [LARGE SCALE GENOMIC DNA]</scope>
    <source>
        <strain evidence="2 3">ST58-10</strain>
    </source>
</reference>
<evidence type="ECO:0000313" key="2">
    <source>
        <dbReference type="EMBL" id="ANG63979.1"/>
    </source>
</evidence>
<dbReference type="EMBL" id="CP015839">
    <property type="protein sequence ID" value="ANG63979.1"/>
    <property type="molecule type" value="Genomic_DNA"/>
</dbReference>
<feature type="chain" id="PRO_5008386651" description="DUF4139 domain-containing protein" evidence="1">
    <location>
        <begin position="22"/>
        <end position="465"/>
    </location>
</feature>
<accession>A0A1A9F2I5</accession>
<dbReference type="AlphaFoldDB" id="A0A1A9F2I5"/>
<name>A0A1A9F2I5_9GAMM</name>
<evidence type="ECO:0000256" key="1">
    <source>
        <dbReference type="SAM" id="SignalP"/>
    </source>
</evidence>